<organism evidence="3 4">
    <name type="scientific">Paenibacillus hunanensis</name>
    <dbReference type="NCBI Taxonomy" id="539262"/>
    <lineage>
        <taxon>Bacteria</taxon>
        <taxon>Bacillati</taxon>
        <taxon>Bacillota</taxon>
        <taxon>Bacilli</taxon>
        <taxon>Bacillales</taxon>
        <taxon>Paenibacillaceae</taxon>
        <taxon>Paenibacillus</taxon>
    </lineage>
</organism>
<evidence type="ECO:0000256" key="1">
    <source>
        <dbReference type="SAM" id="MobiDB-lite"/>
    </source>
</evidence>
<comment type="caution">
    <text evidence="3">The sequence shown here is derived from an EMBL/GenBank/DDBJ whole genome shotgun (WGS) entry which is preliminary data.</text>
</comment>
<name>A0ABU1IWL3_9BACL</name>
<reference evidence="3 4" key="1">
    <citation type="submission" date="2023-07" db="EMBL/GenBank/DDBJ databases">
        <title>Genomic Encyclopedia of Type Strains, Phase IV (KMG-IV): sequencing the most valuable type-strain genomes for metagenomic binning, comparative biology and taxonomic classification.</title>
        <authorList>
            <person name="Goeker M."/>
        </authorList>
    </citation>
    <scope>NUCLEOTIDE SEQUENCE [LARGE SCALE GENOMIC DNA]</scope>
    <source>
        <strain evidence="3 4">DSM 22170</strain>
    </source>
</reference>
<evidence type="ECO:0000313" key="3">
    <source>
        <dbReference type="EMBL" id="MDR6243639.1"/>
    </source>
</evidence>
<dbReference type="RefSeq" id="WP_188776848.1">
    <property type="nucleotide sequence ID" value="NZ_BMMB01000008.1"/>
</dbReference>
<accession>A0ABU1IWL3</accession>
<dbReference type="Proteomes" id="UP001185028">
    <property type="component" value="Unassembled WGS sequence"/>
</dbReference>
<dbReference type="Pfam" id="PF14080">
    <property type="entry name" value="DUF4261"/>
    <property type="match status" value="1"/>
</dbReference>
<evidence type="ECO:0000259" key="2">
    <source>
        <dbReference type="Pfam" id="PF14080"/>
    </source>
</evidence>
<protein>
    <recommendedName>
        <fullName evidence="2">DUF4261 domain-containing protein</fullName>
    </recommendedName>
</protein>
<dbReference type="EMBL" id="JAVDQH010000005">
    <property type="protein sequence ID" value="MDR6243639.1"/>
    <property type="molecule type" value="Genomic_DNA"/>
</dbReference>
<proteinExistence type="predicted"/>
<evidence type="ECO:0000313" key="4">
    <source>
        <dbReference type="Proteomes" id="UP001185028"/>
    </source>
</evidence>
<sequence>MGFFDKFRRKKQSTEPTSSQNTEQENGHKLADASATTNQPSAYGYSAANAPEPALAVEQSDLPEPASMLLGFVLLDRAEFNAEQVITNMREDWGIQIEGLEPDDNMVFQLADMQIAIAYMPGPIPDREVEETCKYNVLWPEGEQVVSTHQANVIVTVMGITDPLIGHALFTQLTASVLKLDQAIAYYAPPMVMSAESYLEGAQMLKDQELPVQLWVFLGLYTNEDRTGSCAYTVGLKNFGKDEMEIINSKEELGDVFELMLNITTYVVGSNVVLQDGETLGYSAEHKLPLERSKGVGVEGDSIKIGY</sequence>
<dbReference type="InterPro" id="IPR025357">
    <property type="entry name" value="DUF4261"/>
</dbReference>
<feature type="domain" description="DUF4261" evidence="2">
    <location>
        <begin position="232"/>
        <end position="305"/>
    </location>
</feature>
<gene>
    <name evidence="3" type="ORF">JOC58_001532</name>
</gene>
<feature type="region of interest" description="Disordered" evidence="1">
    <location>
        <begin position="1"/>
        <end position="47"/>
    </location>
</feature>
<keyword evidence="4" id="KW-1185">Reference proteome</keyword>
<feature type="compositionally biased region" description="Polar residues" evidence="1">
    <location>
        <begin position="14"/>
        <end position="24"/>
    </location>
</feature>